<organism evidence="1 2">
    <name type="scientific">Desulfomarina profundi</name>
    <dbReference type="NCBI Taxonomy" id="2772557"/>
    <lineage>
        <taxon>Bacteria</taxon>
        <taxon>Pseudomonadati</taxon>
        <taxon>Thermodesulfobacteriota</taxon>
        <taxon>Desulfobulbia</taxon>
        <taxon>Desulfobulbales</taxon>
        <taxon>Desulfobulbaceae</taxon>
        <taxon>Desulfomarina</taxon>
    </lineage>
</organism>
<sequence length="90" mass="10687">MDEKNHLNSVLHKMKKIICVCPEMRFFNRVQVSVDSEEHRKKRIVYQEYVDVFIIRSDAEIGQKGHFRQALKRQTVKNPSSLRSFTLKPV</sequence>
<evidence type="ECO:0000313" key="2">
    <source>
        <dbReference type="Proteomes" id="UP000826725"/>
    </source>
</evidence>
<dbReference type="Proteomes" id="UP000826725">
    <property type="component" value="Chromosome"/>
</dbReference>
<dbReference type="KEGG" id="dbk:DGMP_13280"/>
<name>A0A8D5JNX6_9BACT</name>
<accession>A0A8D5JNX6</accession>
<dbReference type="EMBL" id="AP024086">
    <property type="protein sequence ID" value="BCL60635.1"/>
    <property type="molecule type" value="Genomic_DNA"/>
</dbReference>
<evidence type="ECO:0000313" key="1">
    <source>
        <dbReference type="EMBL" id="BCL60635.1"/>
    </source>
</evidence>
<dbReference type="AlphaFoldDB" id="A0A8D5JNX6"/>
<protein>
    <submittedName>
        <fullName evidence="1">Uncharacterized protein</fullName>
    </submittedName>
</protein>
<keyword evidence="2" id="KW-1185">Reference proteome</keyword>
<proteinExistence type="predicted"/>
<gene>
    <name evidence="1" type="ORF">DGMP_13280</name>
</gene>
<reference evidence="1" key="1">
    <citation type="submission" date="2020-09" db="EMBL/GenBank/DDBJ databases">
        <title>Desulfogranum mesoprofundum gen. nov., sp. nov., a novel mesophilic, sulfate-reducing chemolithoautotroph isolated from a deep-sea hydrothermal vent chimney in the Suiyo Seamount.</title>
        <authorList>
            <person name="Hashimoto Y."/>
            <person name="Nakagawa S."/>
        </authorList>
    </citation>
    <scope>NUCLEOTIDE SEQUENCE</scope>
    <source>
        <strain evidence="1">KT2</strain>
    </source>
</reference>